<evidence type="ECO:0000256" key="5">
    <source>
        <dbReference type="ARBA" id="ARBA00023136"/>
    </source>
</evidence>
<evidence type="ECO:0000256" key="8">
    <source>
        <dbReference type="SAM" id="MobiDB-lite"/>
    </source>
</evidence>
<reference evidence="11" key="1">
    <citation type="submission" date="2018-08" db="EMBL/GenBank/DDBJ databases">
        <authorList>
            <person name="Rodrigo-Torres L."/>
            <person name="Arahal R. D."/>
            <person name="Lucena T."/>
        </authorList>
    </citation>
    <scope>NUCLEOTIDE SEQUENCE [LARGE SCALE GENOMIC DNA]</scope>
    <source>
        <strain evidence="11">CECT 7235</strain>
    </source>
</reference>
<evidence type="ECO:0000256" key="7">
    <source>
        <dbReference type="SAM" id="Coils"/>
    </source>
</evidence>
<dbReference type="EMBL" id="UIHC01000016">
    <property type="protein sequence ID" value="SUZ32135.1"/>
    <property type="molecule type" value="Genomic_DNA"/>
</dbReference>
<proteinExistence type="inferred from homology"/>
<sequence>MSGNNGGPWGGGNRGGGNRGGDGGNNGNNGPRGGGGQQVPEIEEIVKKGQEQLRVLMGGRGGGNNGPSGDGGGGGFSKRGVLLGLVALVAAWAFASFYTVRPEERSVELLFGQYYQTGNPGLNFAPWPVVSSEVVQVTTERVTEVGTGRSNLDTGLMLTRDEAVVDIEFQVVWNIADPARFLFNLADPRETVRASAESAMRDIIARTELSPILNRDRGAIAADLQGAVQDLLDSYDAGINVIRVNFDKADPPEQVISAFRDVQTARQERDRLEREADAYANRVLAEARGQAAQLREEAEGYRAQVVNTAQGEASRFVSVYTEYVNAPEVTRKRMYLETMEQVLGDMNLTILDNVTGGESGTGVLPYLPLNELGRQRSAN</sequence>
<keyword evidence="11" id="KW-1185">Reference proteome</keyword>
<dbReference type="Proteomes" id="UP000272908">
    <property type="component" value="Unassembled WGS sequence"/>
</dbReference>
<keyword evidence="4" id="KW-1133">Transmembrane helix</keyword>
<comment type="similarity">
    <text evidence="2 6">Belongs to the band 7/mec-2 family. HflK subfamily.</text>
</comment>
<gene>
    <name evidence="10" type="primary">hflK_1</name>
    <name evidence="10" type="ORF">ROE7235_01889</name>
</gene>
<feature type="region of interest" description="Disordered" evidence="8">
    <location>
        <begin position="1"/>
        <end position="41"/>
    </location>
</feature>
<evidence type="ECO:0000256" key="2">
    <source>
        <dbReference type="ARBA" id="ARBA00006971"/>
    </source>
</evidence>
<evidence type="ECO:0000313" key="10">
    <source>
        <dbReference type="EMBL" id="SUZ32135.1"/>
    </source>
</evidence>
<dbReference type="GO" id="GO:0008233">
    <property type="term" value="F:peptidase activity"/>
    <property type="evidence" value="ECO:0007669"/>
    <property type="project" value="UniProtKB-KW"/>
</dbReference>
<dbReference type="PANTHER" id="PTHR43327">
    <property type="entry name" value="STOMATIN-LIKE PROTEIN 2, MITOCHONDRIAL"/>
    <property type="match status" value="1"/>
</dbReference>
<dbReference type="Gene3D" id="3.30.479.30">
    <property type="entry name" value="Band 7 domain"/>
    <property type="match status" value="1"/>
</dbReference>
<comment type="subcellular location">
    <subcellularLocation>
        <location evidence="1">Membrane</location>
        <topology evidence="1">Single-pass membrane protein</topology>
    </subcellularLocation>
</comment>
<dbReference type="PANTHER" id="PTHR43327:SF2">
    <property type="entry name" value="MODULATOR OF FTSH PROTEASE HFLK"/>
    <property type="match status" value="1"/>
</dbReference>
<feature type="domain" description="Band 7" evidence="9">
    <location>
        <begin position="95"/>
        <end position="263"/>
    </location>
</feature>
<dbReference type="OrthoDB" id="9779595at2"/>
<dbReference type="SUPFAM" id="SSF117892">
    <property type="entry name" value="Band 7/SPFH domain"/>
    <property type="match status" value="1"/>
</dbReference>
<dbReference type="InterPro" id="IPR010201">
    <property type="entry name" value="HflK"/>
</dbReference>
<dbReference type="Pfam" id="PF01145">
    <property type="entry name" value="Band_7"/>
    <property type="match status" value="1"/>
</dbReference>
<dbReference type="RefSeq" id="WP_121094950.1">
    <property type="nucleotide sequence ID" value="NZ_UIHC01000016.1"/>
</dbReference>
<dbReference type="GO" id="GO:0006508">
    <property type="term" value="P:proteolysis"/>
    <property type="evidence" value="ECO:0007669"/>
    <property type="project" value="UniProtKB-KW"/>
</dbReference>
<protein>
    <recommendedName>
        <fullName evidence="6">Protein HflK</fullName>
    </recommendedName>
</protein>
<evidence type="ECO:0000256" key="6">
    <source>
        <dbReference type="RuleBase" id="RU364113"/>
    </source>
</evidence>
<organism evidence="10 11">
    <name type="scientific">Roseinatronobacter ekhonensis</name>
    <dbReference type="NCBI Taxonomy" id="254356"/>
    <lineage>
        <taxon>Bacteria</taxon>
        <taxon>Pseudomonadati</taxon>
        <taxon>Pseudomonadota</taxon>
        <taxon>Alphaproteobacteria</taxon>
        <taxon>Rhodobacterales</taxon>
        <taxon>Paracoccaceae</taxon>
        <taxon>Roseinatronobacter</taxon>
    </lineage>
</organism>
<keyword evidence="10" id="KW-0645">Protease</keyword>
<dbReference type="NCBIfam" id="TIGR01933">
    <property type="entry name" value="hflK"/>
    <property type="match status" value="1"/>
</dbReference>
<accession>A0A3B0M830</accession>
<dbReference type="GO" id="GO:0016020">
    <property type="term" value="C:membrane"/>
    <property type="evidence" value="ECO:0007669"/>
    <property type="project" value="UniProtKB-SubCell"/>
</dbReference>
<keyword evidence="10" id="KW-0378">Hydrolase</keyword>
<dbReference type="SMART" id="SM00244">
    <property type="entry name" value="PHB"/>
    <property type="match status" value="1"/>
</dbReference>
<feature type="coiled-coil region" evidence="7">
    <location>
        <begin position="255"/>
        <end position="304"/>
    </location>
</feature>
<keyword evidence="5" id="KW-0472">Membrane</keyword>
<keyword evidence="3" id="KW-0812">Transmembrane</keyword>
<comment type="subunit">
    <text evidence="6">HflC and HflK may interact to form a multimeric complex.</text>
</comment>
<evidence type="ECO:0000313" key="11">
    <source>
        <dbReference type="Proteomes" id="UP000272908"/>
    </source>
</evidence>
<keyword evidence="7" id="KW-0175">Coiled coil</keyword>
<evidence type="ECO:0000256" key="1">
    <source>
        <dbReference type="ARBA" id="ARBA00004167"/>
    </source>
</evidence>
<feature type="compositionally biased region" description="Gly residues" evidence="8">
    <location>
        <begin position="1"/>
        <end position="37"/>
    </location>
</feature>
<evidence type="ECO:0000256" key="4">
    <source>
        <dbReference type="ARBA" id="ARBA00022989"/>
    </source>
</evidence>
<evidence type="ECO:0000256" key="3">
    <source>
        <dbReference type="ARBA" id="ARBA00022692"/>
    </source>
</evidence>
<evidence type="ECO:0000259" key="9">
    <source>
        <dbReference type="SMART" id="SM00244"/>
    </source>
</evidence>
<dbReference type="AlphaFoldDB" id="A0A3B0M830"/>
<comment type="function">
    <text evidence="6">HflC and HflK could encode or regulate a protease.</text>
</comment>
<dbReference type="InterPro" id="IPR036013">
    <property type="entry name" value="Band_7/SPFH_dom_sf"/>
</dbReference>
<dbReference type="InterPro" id="IPR050710">
    <property type="entry name" value="Band7/mec-2_domain"/>
</dbReference>
<name>A0A3B0M830_9RHOB</name>
<dbReference type="CDD" id="cd03404">
    <property type="entry name" value="SPFH_HflK"/>
    <property type="match status" value="1"/>
</dbReference>
<dbReference type="InterPro" id="IPR001107">
    <property type="entry name" value="Band_7"/>
</dbReference>